<dbReference type="Pfam" id="PF02272">
    <property type="entry name" value="DHHA1"/>
    <property type="match status" value="1"/>
</dbReference>
<dbReference type="Pfam" id="PF01368">
    <property type="entry name" value="DHH"/>
    <property type="match status" value="1"/>
</dbReference>
<dbReference type="GO" id="GO:0003676">
    <property type="term" value="F:nucleic acid binding"/>
    <property type="evidence" value="ECO:0007669"/>
    <property type="project" value="InterPro"/>
</dbReference>
<feature type="domain" description="DDH" evidence="6">
    <location>
        <begin position="72"/>
        <end position="202"/>
    </location>
</feature>
<organism evidence="9 10">
    <name type="scientific">Candidatus Curtissbacteria bacterium RIFCSPLOWO2_01_FULL_42_50</name>
    <dbReference type="NCBI Taxonomy" id="1797730"/>
    <lineage>
        <taxon>Bacteria</taxon>
        <taxon>Candidatus Curtissiibacteriota</taxon>
    </lineage>
</organism>
<evidence type="ECO:0000256" key="1">
    <source>
        <dbReference type="ARBA" id="ARBA00005915"/>
    </source>
</evidence>
<dbReference type="InterPro" id="IPR051673">
    <property type="entry name" value="SSDNA_exonuclease_RecJ"/>
</dbReference>
<dbReference type="Pfam" id="PF17768">
    <property type="entry name" value="RecJ_OB"/>
    <property type="match status" value="1"/>
</dbReference>
<protein>
    <recommendedName>
        <fullName evidence="2">Single-stranded-DNA-specific exonuclease RecJ</fullName>
    </recommendedName>
</protein>
<keyword evidence="5 9" id="KW-0269">Exonuclease</keyword>
<evidence type="ECO:0000256" key="3">
    <source>
        <dbReference type="ARBA" id="ARBA00022722"/>
    </source>
</evidence>
<evidence type="ECO:0000313" key="10">
    <source>
        <dbReference type="Proteomes" id="UP000177039"/>
    </source>
</evidence>
<sequence length="542" mass="60027">MINNSWKIKTNSPPKKNSKWLLDVLAKNRGLTTPKKLADFLNPKLEHILEVQLTETQKAVTRILKARSKKEKIIVYSDYDADGICATAIMWETIFDLGTNVLPYVPHRIKEGYGLSTGAITKLAKDKVKLIITVDHGVTAASQIEHAKNLGVDVIVTDHHVLPQKLPRPLALVHTVDLCGAGVSWRLCWEIVKAMSPAYKEKLIEKLELASLATIADLVPLIGASRAIVKLGLEKISQTKRPGIKALIKASNINRSITTYELGHILAPRINAMGRIEHAIDSLRLLCAKNARQADELSQLLSKTNSLRQDLTTKAFLIARDLVEEKALVQIISHEDLHEGVIGLVAARLVEIFYKPAIVIAKGKIYSKGSARSIPGFNIVEAIRSSSEYLVDGGGHPMAAGFTIETRHIETFRQKIQSYASAKIVEGILNPTVEIECELQKEDINRNSLEIIKEFEPYGVSNPNPVFLTRNMLVEDVRCVGNESQHLKLQVDGINAIGFNMGQMRAKIRPGYQIDLVYALQEDSYNGNGSIQLKIKDLTVSV</sequence>
<dbReference type="InterPro" id="IPR038763">
    <property type="entry name" value="DHH_sf"/>
</dbReference>
<dbReference type="EMBL" id="MFBT01000031">
    <property type="protein sequence ID" value="OGD98795.1"/>
    <property type="molecule type" value="Genomic_DNA"/>
</dbReference>
<evidence type="ECO:0000259" key="7">
    <source>
        <dbReference type="Pfam" id="PF02272"/>
    </source>
</evidence>
<dbReference type="InterPro" id="IPR001667">
    <property type="entry name" value="DDH_dom"/>
</dbReference>
<evidence type="ECO:0000259" key="6">
    <source>
        <dbReference type="Pfam" id="PF01368"/>
    </source>
</evidence>
<dbReference type="PANTHER" id="PTHR30255">
    <property type="entry name" value="SINGLE-STRANDED-DNA-SPECIFIC EXONUCLEASE RECJ"/>
    <property type="match status" value="1"/>
</dbReference>
<dbReference type="AlphaFoldDB" id="A0A1F5H422"/>
<feature type="domain" description="DHHA1" evidence="7">
    <location>
        <begin position="326"/>
        <end position="421"/>
    </location>
</feature>
<comment type="similarity">
    <text evidence="1">Belongs to the RecJ family.</text>
</comment>
<evidence type="ECO:0000313" key="9">
    <source>
        <dbReference type="EMBL" id="OGD98795.1"/>
    </source>
</evidence>
<name>A0A1F5H422_9BACT</name>
<dbReference type="Gene3D" id="3.10.310.30">
    <property type="match status" value="1"/>
</dbReference>
<evidence type="ECO:0000256" key="5">
    <source>
        <dbReference type="ARBA" id="ARBA00022839"/>
    </source>
</evidence>
<dbReference type="Gene3D" id="3.90.1640.30">
    <property type="match status" value="1"/>
</dbReference>
<dbReference type="InterPro" id="IPR003156">
    <property type="entry name" value="DHHA1_dom"/>
</dbReference>
<dbReference type="NCBIfam" id="TIGR00644">
    <property type="entry name" value="recJ"/>
    <property type="match status" value="1"/>
</dbReference>
<dbReference type="Proteomes" id="UP000177039">
    <property type="component" value="Unassembled WGS sequence"/>
</dbReference>
<keyword evidence="4" id="KW-0378">Hydrolase</keyword>
<dbReference type="GO" id="GO:0006281">
    <property type="term" value="P:DNA repair"/>
    <property type="evidence" value="ECO:0007669"/>
    <property type="project" value="InterPro"/>
</dbReference>
<dbReference type="GO" id="GO:0006310">
    <property type="term" value="P:DNA recombination"/>
    <property type="evidence" value="ECO:0007669"/>
    <property type="project" value="InterPro"/>
</dbReference>
<keyword evidence="3" id="KW-0540">Nuclease</keyword>
<dbReference type="InterPro" id="IPR041122">
    <property type="entry name" value="RecJ_OB"/>
</dbReference>
<dbReference type="PANTHER" id="PTHR30255:SF2">
    <property type="entry name" value="SINGLE-STRANDED-DNA-SPECIFIC EXONUCLEASE RECJ"/>
    <property type="match status" value="1"/>
</dbReference>
<accession>A0A1F5H422</accession>
<evidence type="ECO:0000256" key="4">
    <source>
        <dbReference type="ARBA" id="ARBA00022801"/>
    </source>
</evidence>
<gene>
    <name evidence="9" type="ORF">A3B54_03865</name>
</gene>
<feature type="domain" description="RecJ OB" evidence="8">
    <location>
        <begin position="435"/>
        <end position="537"/>
    </location>
</feature>
<dbReference type="InterPro" id="IPR004610">
    <property type="entry name" value="RecJ"/>
</dbReference>
<dbReference type="SUPFAM" id="SSF64182">
    <property type="entry name" value="DHH phosphoesterases"/>
    <property type="match status" value="1"/>
</dbReference>
<reference evidence="9 10" key="1">
    <citation type="journal article" date="2016" name="Nat. Commun.">
        <title>Thousands of microbial genomes shed light on interconnected biogeochemical processes in an aquifer system.</title>
        <authorList>
            <person name="Anantharaman K."/>
            <person name="Brown C.T."/>
            <person name="Hug L.A."/>
            <person name="Sharon I."/>
            <person name="Castelle C.J."/>
            <person name="Probst A.J."/>
            <person name="Thomas B.C."/>
            <person name="Singh A."/>
            <person name="Wilkins M.J."/>
            <person name="Karaoz U."/>
            <person name="Brodie E.L."/>
            <person name="Williams K.H."/>
            <person name="Hubbard S.S."/>
            <person name="Banfield J.F."/>
        </authorList>
    </citation>
    <scope>NUCLEOTIDE SEQUENCE [LARGE SCALE GENOMIC DNA]</scope>
</reference>
<comment type="caution">
    <text evidence="9">The sequence shown here is derived from an EMBL/GenBank/DDBJ whole genome shotgun (WGS) entry which is preliminary data.</text>
</comment>
<dbReference type="GO" id="GO:0008409">
    <property type="term" value="F:5'-3' exonuclease activity"/>
    <property type="evidence" value="ECO:0007669"/>
    <property type="project" value="InterPro"/>
</dbReference>
<evidence type="ECO:0000259" key="8">
    <source>
        <dbReference type="Pfam" id="PF17768"/>
    </source>
</evidence>
<evidence type="ECO:0000256" key="2">
    <source>
        <dbReference type="ARBA" id="ARBA00019841"/>
    </source>
</evidence>
<proteinExistence type="inferred from homology"/>